<comment type="similarity">
    <text evidence="2">Belongs to the complex I subunit 3 family.</text>
</comment>
<evidence type="ECO:0000256" key="9">
    <source>
        <dbReference type="ARBA" id="ARBA00023027"/>
    </source>
</evidence>
<dbReference type="PANTHER" id="PTHR11995">
    <property type="entry name" value="NADH DEHYDROGENASE"/>
    <property type="match status" value="1"/>
</dbReference>
<name>A0A812NP09_9DINO</name>
<feature type="transmembrane region" description="Helical" evidence="13">
    <location>
        <begin position="286"/>
        <end position="305"/>
    </location>
</feature>
<comment type="similarity">
    <text evidence="3">Belongs to the complex I 20 kDa subunit family.</text>
</comment>
<dbReference type="Gene3D" id="3.40.50.12280">
    <property type="match status" value="1"/>
</dbReference>
<comment type="caution">
    <text evidence="16">The sequence shown here is derived from an EMBL/GenBank/DDBJ whole genome shotgun (WGS) entry which is preliminary data.</text>
</comment>
<dbReference type="Gene3D" id="1.20.58.1610">
    <property type="entry name" value="NADH:ubiquinone/plastoquinone oxidoreductase, chain 3"/>
    <property type="match status" value="1"/>
</dbReference>
<dbReference type="Pfam" id="PF00507">
    <property type="entry name" value="Oxidored_q4"/>
    <property type="match status" value="1"/>
</dbReference>
<dbReference type="InterPro" id="IPR038430">
    <property type="entry name" value="NDAH_ubi_oxred_su3_sf"/>
</dbReference>
<gene>
    <name evidence="16" type="primary">nuoB</name>
    <name evidence="16" type="ORF">SNEC2469_LOCUS8020</name>
</gene>
<dbReference type="SUPFAM" id="SSF56770">
    <property type="entry name" value="HydA/Nqo6-like"/>
    <property type="match status" value="1"/>
</dbReference>
<feature type="domain" description="DUF6504" evidence="15">
    <location>
        <begin position="313"/>
        <end position="411"/>
    </location>
</feature>
<evidence type="ECO:0000256" key="2">
    <source>
        <dbReference type="ARBA" id="ARBA00008472"/>
    </source>
</evidence>
<evidence type="ECO:0000256" key="3">
    <source>
        <dbReference type="ARBA" id="ARBA00009173"/>
    </source>
</evidence>
<evidence type="ECO:0000259" key="15">
    <source>
        <dbReference type="Pfam" id="PF20114"/>
    </source>
</evidence>
<accession>A0A812NP09</accession>
<keyword evidence="8 13" id="KW-1133">Transmembrane helix</keyword>
<feature type="transmembrane region" description="Helical" evidence="13">
    <location>
        <begin position="417"/>
        <end position="436"/>
    </location>
</feature>
<feature type="transmembrane region" description="Helical" evidence="13">
    <location>
        <begin position="194"/>
        <end position="218"/>
    </location>
</feature>
<evidence type="ECO:0000256" key="5">
    <source>
        <dbReference type="ARBA" id="ARBA00022448"/>
    </source>
</evidence>
<dbReference type="OrthoDB" id="268400at2759"/>
<dbReference type="GO" id="GO:0051539">
    <property type="term" value="F:4 iron, 4 sulfur cluster binding"/>
    <property type="evidence" value="ECO:0007669"/>
    <property type="project" value="InterPro"/>
</dbReference>
<dbReference type="GO" id="GO:0048038">
    <property type="term" value="F:quinone binding"/>
    <property type="evidence" value="ECO:0007669"/>
    <property type="project" value="InterPro"/>
</dbReference>
<dbReference type="InterPro" id="IPR021215">
    <property type="entry name" value="DUF2752"/>
</dbReference>
<evidence type="ECO:0000313" key="16">
    <source>
        <dbReference type="EMBL" id="CAE7319978.1"/>
    </source>
</evidence>
<proteinExistence type="inferred from homology"/>
<dbReference type="AlphaFoldDB" id="A0A812NP09"/>
<dbReference type="NCBIfam" id="NF005012">
    <property type="entry name" value="PRK06411.1"/>
    <property type="match status" value="1"/>
</dbReference>
<dbReference type="InterPro" id="IPR000440">
    <property type="entry name" value="NADH_UbQ/plastoQ_OxRdtase_su3"/>
</dbReference>
<dbReference type="InterPro" id="IPR045443">
    <property type="entry name" value="DUF6504"/>
</dbReference>
<evidence type="ECO:0000256" key="1">
    <source>
        <dbReference type="ARBA" id="ARBA00004370"/>
    </source>
</evidence>
<feature type="transmembrane region" description="Helical" evidence="13">
    <location>
        <begin position="490"/>
        <end position="510"/>
    </location>
</feature>
<comment type="catalytic activity">
    <reaction evidence="12">
        <text>a ubiquinone + NADH + 5 H(+)(in) = a ubiquinol + NAD(+) + 4 H(+)(out)</text>
        <dbReference type="Rhea" id="RHEA:29091"/>
        <dbReference type="Rhea" id="RHEA-COMP:9565"/>
        <dbReference type="Rhea" id="RHEA-COMP:9566"/>
        <dbReference type="ChEBI" id="CHEBI:15378"/>
        <dbReference type="ChEBI" id="CHEBI:16389"/>
        <dbReference type="ChEBI" id="CHEBI:17976"/>
        <dbReference type="ChEBI" id="CHEBI:57540"/>
        <dbReference type="ChEBI" id="CHEBI:57945"/>
        <dbReference type="EC" id="7.1.1.2"/>
    </reaction>
</comment>
<evidence type="ECO:0000256" key="12">
    <source>
        <dbReference type="ARBA" id="ARBA00049551"/>
    </source>
</evidence>
<keyword evidence="10 13" id="KW-0472">Membrane</keyword>
<evidence type="ECO:0000256" key="10">
    <source>
        <dbReference type="ARBA" id="ARBA00023136"/>
    </source>
</evidence>
<organism evidence="16 17">
    <name type="scientific">Symbiodinium necroappetens</name>
    <dbReference type="NCBI Taxonomy" id="1628268"/>
    <lineage>
        <taxon>Eukaryota</taxon>
        <taxon>Sar</taxon>
        <taxon>Alveolata</taxon>
        <taxon>Dinophyceae</taxon>
        <taxon>Suessiales</taxon>
        <taxon>Symbiodiniaceae</taxon>
        <taxon>Symbiodinium</taxon>
    </lineage>
</organism>
<dbReference type="InterPro" id="IPR006137">
    <property type="entry name" value="NADH_UbQ_OxRdtase-like_20kDa"/>
</dbReference>
<dbReference type="HAMAP" id="MF_01356">
    <property type="entry name" value="NDH1_NuoB"/>
    <property type="match status" value="1"/>
</dbReference>
<dbReference type="Pfam" id="PF01058">
    <property type="entry name" value="Oxidored_q6"/>
    <property type="match status" value="1"/>
</dbReference>
<evidence type="ECO:0000259" key="14">
    <source>
        <dbReference type="Pfam" id="PF01058"/>
    </source>
</evidence>
<keyword evidence="17" id="KW-1185">Reference proteome</keyword>
<dbReference type="FunFam" id="3.40.50.12280:FF:000002">
    <property type="entry name" value="NADH-quinone oxidoreductase subunit B"/>
    <property type="match status" value="1"/>
</dbReference>
<dbReference type="Pfam" id="PF10825">
    <property type="entry name" value="DUF2752"/>
    <property type="match status" value="1"/>
</dbReference>
<dbReference type="NCBIfam" id="TIGR01957">
    <property type="entry name" value="nuoB_fam"/>
    <property type="match status" value="1"/>
</dbReference>
<dbReference type="GO" id="GO:0045271">
    <property type="term" value="C:respiratory chain complex I"/>
    <property type="evidence" value="ECO:0007669"/>
    <property type="project" value="TreeGrafter"/>
</dbReference>
<evidence type="ECO:0000256" key="11">
    <source>
        <dbReference type="ARBA" id="ARBA00031029"/>
    </source>
</evidence>
<evidence type="ECO:0000256" key="13">
    <source>
        <dbReference type="SAM" id="Phobius"/>
    </source>
</evidence>
<dbReference type="EMBL" id="CAJNJA010013403">
    <property type="protein sequence ID" value="CAE7319978.1"/>
    <property type="molecule type" value="Genomic_DNA"/>
</dbReference>
<dbReference type="GO" id="GO:0015990">
    <property type="term" value="P:electron transport coupled proton transport"/>
    <property type="evidence" value="ECO:0007669"/>
    <property type="project" value="TreeGrafter"/>
</dbReference>
<keyword evidence="9" id="KW-0520">NAD</keyword>
<comment type="subcellular location">
    <subcellularLocation>
        <location evidence="1">Membrane</location>
    </subcellularLocation>
</comment>
<feature type="transmembrane region" description="Helical" evidence="13">
    <location>
        <begin position="249"/>
        <end position="270"/>
    </location>
</feature>
<evidence type="ECO:0000256" key="6">
    <source>
        <dbReference type="ARBA" id="ARBA00022692"/>
    </source>
</evidence>
<evidence type="ECO:0000256" key="8">
    <source>
        <dbReference type="ARBA" id="ARBA00022989"/>
    </source>
</evidence>
<dbReference type="Pfam" id="PF20114">
    <property type="entry name" value="DUF6504"/>
    <property type="match status" value="1"/>
</dbReference>
<evidence type="ECO:0000256" key="7">
    <source>
        <dbReference type="ARBA" id="ARBA00022967"/>
    </source>
</evidence>
<feature type="transmembrane region" description="Helical" evidence="13">
    <location>
        <begin position="553"/>
        <end position="578"/>
    </location>
</feature>
<protein>
    <recommendedName>
        <fullName evidence="4">NADH-ubiquinone oxidoreductase chain 3</fullName>
    </recommendedName>
    <alternativeName>
        <fullName evidence="11">NADH dehydrogenase subunit 3</fullName>
    </alternativeName>
</protein>
<keyword evidence="5" id="KW-0813">Transport</keyword>
<dbReference type="GO" id="GO:0009060">
    <property type="term" value="P:aerobic respiration"/>
    <property type="evidence" value="ECO:0007669"/>
    <property type="project" value="TreeGrafter"/>
</dbReference>
<dbReference type="InterPro" id="IPR006138">
    <property type="entry name" value="NADH_UQ_OxRdtase_20Kd_su"/>
</dbReference>
<evidence type="ECO:0000313" key="17">
    <source>
        <dbReference type="Proteomes" id="UP000601435"/>
    </source>
</evidence>
<reference evidence="16" key="1">
    <citation type="submission" date="2021-02" db="EMBL/GenBank/DDBJ databases">
        <authorList>
            <person name="Dougan E. K."/>
            <person name="Rhodes N."/>
            <person name="Thang M."/>
            <person name="Chan C."/>
        </authorList>
    </citation>
    <scope>NUCLEOTIDE SEQUENCE</scope>
</reference>
<dbReference type="GO" id="GO:0008137">
    <property type="term" value="F:NADH dehydrogenase (ubiquinone) activity"/>
    <property type="evidence" value="ECO:0007669"/>
    <property type="project" value="UniProtKB-EC"/>
</dbReference>
<dbReference type="PANTHER" id="PTHR11995:SF14">
    <property type="entry name" value="NADH DEHYDROGENASE [UBIQUINONE] IRON-SULFUR PROTEIN 7, MITOCHONDRIAL"/>
    <property type="match status" value="1"/>
</dbReference>
<keyword evidence="7" id="KW-1278">Translocase</keyword>
<dbReference type="Proteomes" id="UP000601435">
    <property type="component" value="Unassembled WGS sequence"/>
</dbReference>
<feature type="domain" description="NADH:ubiquinone oxidoreductase-like 20kDa subunit" evidence="14">
    <location>
        <begin position="38"/>
        <end position="147"/>
    </location>
</feature>
<keyword evidence="6 13" id="KW-0812">Transmembrane</keyword>
<evidence type="ECO:0000256" key="4">
    <source>
        <dbReference type="ARBA" id="ARBA00021007"/>
    </source>
</evidence>
<sequence length="948" mass="104491">MGIEAALSAEGFLTTQLKRVINWSRRNSLWPMPFATACCGIELMATASSRYDLARFGAEVMRFSPRQSDLLIVAGRISIKTMPVLQRIYQQMPEPKWVISMGACASTGGVFDTYAVVQGCDQYIPVDVYVPGCPPRPEQLIEGVMAIQRIIDEDGIPPKGPDGKRIPLGITLEPNYTYTARMLTTLADSNLANYAPILLLIGMAVTFAVANIVLTLILGPQRDGDIKAGTYESGMNPVGTARKRFNVRFYIIAMTFLLFDVEVIFLYPWASTFSNINPNTSDGDVFLLRVLFFMLTTVIAYVYGYRKGVFRFFISEPIAVSEFDMEAMTMGLAGTPLVFSWRGETRRVVELIERRKFSRGDAHNPAKEKYLKREYFHVVLDDGWHAELYFERQPRMGSGEKGRKQRWFLYTRWRERLIAGGAAAGCLALLVVAARMDASPDGHGTHEQLGLPACAWPGLFDAPCPTCGMTTAYAHSADMHLGAAFLTQPMGAIMAVATAVVFWFALHSALTGSRAFSASGRVLSGKGTAVAIGLLMGSWVYKIATTRRRAVSAGFGLAALLAAGVSMSGCQIFSLVGVMARTYQETGSSTIAAEYDGLRDNSFAVIVSADRFIMGSNPRLQTNICYKCTQVLANTETTGASGFVPPALVLEFQLTTPTWNSWTYDQLREEFGVDRLIVVDISEFRLNEPGNQYLWDGIAVARVGVVEKGSALPDDFSYSKNIRVAYPDGRGFTPNDMPAAHVNGMLEKRLVDRITWLFFEHEEANAIEDAATELDGARTTVFFVDDRASRLPKRSLRGVIGRTAEETLIAKKMIKADKVIPAQSAIRVVEYESNETPMSVSDIGRRIGAEIVVYVTIDAWTLTRDGSSAAPSARGRVKIIDTVANERIFPDQDAGYPIIVRMPTQTGTVPTDRSARAALEQQLAVSFGVEVARVFFEHEIDPMNHRRL</sequence>